<dbReference type="SUPFAM" id="SSF82185">
    <property type="entry name" value="Histone H3 K4-specific methyltransferase SET7/9 N-terminal domain"/>
    <property type="match status" value="1"/>
</dbReference>
<gene>
    <name evidence="1" type="ORF">SAMN05660874_04427</name>
</gene>
<sequence length="84" mass="9657">MIELTGFENGIEHGPQYEWFPDGTQQLQGRCDHGKAVGEWREWNPNGQLARYDALNEFGDLLKRRRWDPAGNLTEDQTSTPPGR</sequence>
<protein>
    <recommendedName>
        <fullName evidence="3">MORN repeat variant</fullName>
    </recommendedName>
</protein>
<evidence type="ECO:0000313" key="2">
    <source>
        <dbReference type="Proteomes" id="UP000198852"/>
    </source>
</evidence>
<dbReference type="AlphaFoldDB" id="A0A1I6TYM1"/>
<dbReference type="Proteomes" id="UP000198852">
    <property type="component" value="Unassembled WGS sequence"/>
</dbReference>
<dbReference type="EMBL" id="FOZX01000008">
    <property type="protein sequence ID" value="SFS94275.1"/>
    <property type="molecule type" value="Genomic_DNA"/>
</dbReference>
<proteinExistence type="predicted"/>
<accession>A0A1I6TYM1</accession>
<keyword evidence="2" id="KW-1185">Reference proteome</keyword>
<dbReference type="RefSeq" id="WP_093421217.1">
    <property type="nucleotide sequence ID" value="NZ_FOZX01000008.1"/>
</dbReference>
<evidence type="ECO:0000313" key="1">
    <source>
        <dbReference type="EMBL" id="SFS94275.1"/>
    </source>
</evidence>
<reference evidence="2" key="1">
    <citation type="submission" date="2016-10" db="EMBL/GenBank/DDBJ databases">
        <authorList>
            <person name="Varghese N."/>
            <person name="Submissions S."/>
        </authorList>
    </citation>
    <scope>NUCLEOTIDE SEQUENCE [LARGE SCALE GENOMIC DNA]</scope>
    <source>
        <strain evidence="2">DSM 44771</strain>
    </source>
</reference>
<dbReference type="OrthoDB" id="4563261at2"/>
<organism evidence="1 2">
    <name type="scientific">Saccharopolyspora flava</name>
    <dbReference type="NCBI Taxonomy" id="95161"/>
    <lineage>
        <taxon>Bacteria</taxon>
        <taxon>Bacillati</taxon>
        <taxon>Actinomycetota</taxon>
        <taxon>Actinomycetes</taxon>
        <taxon>Pseudonocardiales</taxon>
        <taxon>Pseudonocardiaceae</taxon>
        <taxon>Saccharopolyspora</taxon>
    </lineage>
</organism>
<dbReference type="STRING" id="95161.SAMN05660874_04427"/>
<evidence type="ECO:0008006" key="3">
    <source>
        <dbReference type="Google" id="ProtNLM"/>
    </source>
</evidence>
<dbReference type="Gene3D" id="2.20.110.10">
    <property type="entry name" value="Histone H3 K4-specific methyltransferase SET7/9 N-terminal domain"/>
    <property type="match status" value="1"/>
</dbReference>
<name>A0A1I6TYM1_9PSEU</name>